<proteinExistence type="predicted"/>
<dbReference type="EMBL" id="CP019645">
    <property type="protein sequence ID" value="AQQ59676.1"/>
    <property type="molecule type" value="Genomic_DNA"/>
</dbReference>
<evidence type="ECO:0008006" key="3">
    <source>
        <dbReference type="Google" id="ProtNLM"/>
    </source>
</evidence>
<dbReference type="AlphaFoldDB" id="A0A1Q2LGU6"/>
<evidence type="ECO:0000313" key="2">
    <source>
        <dbReference type="Proteomes" id="UP000188298"/>
    </source>
</evidence>
<protein>
    <recommendedName>
        <fullName evidence="3">TIGR04076 family protein</fullName>
    </recommendedName>
</protein>
<gene>
    <name evidence="1" type="ORF">XJ32_05760</name>
</gene>
<dbReference type="RefSeq" id="WP_077388644.1">
    <property type="nucleotide sequence ID" value="NZ_CP019645.1"/>
</dbReference>
<dbReference type="Proteomes" id="UP000188298">
    <property type="component" value="Chromosome"/>
</dbReference>
<evidence type="ECO:0000313" key="1">
    <source>
        <dbReference type="EMBL" id="AQQ59676.1"/>
    </source>
</evidence>
<sequence>MCKVKIEVIKTHFDEELAKEYGVECVCPIHKVGESFISLGFDKPQGFCDEAWKAIYQYVFALAHSDKDSVFYFKDWIQKPGVAINSCNDGIRPVIFKLTRLDSKAQADDFYNE</sequence>
<reference evidence="1 2" key="1">
    <citation type="submission" date="2017-02" db="EMBL/GenBank/DDBJ databases">
        <title>Whole genome sequencing of Helicobacter bilis strain AAQJH.</title>
        <authorList>
            <person name="Conlan S."/>
            <person name="Thomas P.J."/>
            <person name="Mullikin J."/>
            <person name="Palmore T.N."/>
            <person name="Frank K.M."/>
            <person name="Segre J.A."/>
        </authorList>
    </citation>
    <scope>NUCLEOTIDE SEQUENCE [LARGE SCALE GENOMIC DNA]</scope>
    <source>
        <strain evidence="1 2">AAQJH</strain>
    </source>
</reference>
<organism evidence="1 2">
    <name type="scientific">Helicobacter bilis</name>
    <dbReference type="NCBI Taxonomy" id="37372"/>
    <lineage>
        <taxon>Bacteria</taxon>
        <taxon>Pseudomonadati</taxon>
        <taxon>Campylobacterota</taxon>
        <taxon>Epsilonproteobacteria</taxon>
        <taxon>Campylobacterales</taxon>
        <taxon>Helicobacteraceae</taxon>
        <taxon>Helicobacter</taxon>
    </lineage>
</organism>
<dbReference type="KEGG" id="hbl:XJ32_05760"/>
<accession>A0A1Q2LGU6</accession>
<dbReference type="NCBIfam" id="TIGR04076">
    <property type="entry name" value="TIGR04076 family protein"/>
    <property type="match status" value="1"/>
</dbReference>
<dbReference type="InterPro" id="IPR023811">
    <property type="entry name" value="CHP04076"/>
</dbReference>
<name>A0A1Q2LGU6_9HELI</name>